<evidence type="ECO:0000313" key="3">
    <source>
        <dbReference type="Proteomes" id="UP000002069"/>
    </source>
</evidence>
<dbReference type="KEGG" id="ctu:CTU_19450"/>
<dbReference type="AlphaFoldDB" id="C9Y3H3"/>
<keyword evidence="3" id="KW-1185">Reference proteome</keyword>
<evidence type="ECO:0000256" key="1">
    <source>
        <dbReference type="SAM" id="SignalP"/>
    </source>
</evidence>
<keyword evidence="1" id="KW-0732">Signal</keyword>
<name>C9Y3H3_CROTZ</name>
<feature type="signal peptide" evidence="1">
    <location>
        <begin position="1"/>
        <end position="17"/>
    </location>
</feature>
<dbReference type="HOGENOM" id="CLU_1531526_0_0_6"/>
<evidence type="ECO:0000313" key="2">
    <source>
        <dbReference type="EMBL" id="CBA30497.1"/>
    </source>
</evidence>
<sequence>MKNVFFIMLLFSTSLLADDNCFNDYFLKFSSVFSSKKISEKDYMSLVNYFPDVNMFINYGTKPPRAYIQRDGVSLALQNPGVIFNGDDSKNYFLEYINAEIINNQDIILDKPVVYKRKSVTYTFRVKEANGKRIVLTEDILASVDNETFSEHDCSYFFSKTLGGVIKLTNINCAG</sequence>
<proteinExistence type="predicted"/>
<protein>
    <submittedName>
        <fullName evidence="2">Uncharacterized protein</fullName>
    </submittedName>
</protein>
<dbReference type="Proteomes" id="UP000002069">
    <property type="component" value="Chromosome"/>
</dbReference>
<reference evidence="3" key="2">
    <citation type="journal article" date="2011" name="J. Bacteriol.">
        <title>Complete genome sequence of Cronobacter turicensis LMG 23827, a food-borne pathogen causing deaths in neonates.</title>
        <authorList>
            <person name="Stephan R."/>
            <person name="Lehner A."/>
            <person name="Tischler P."/>
            <person name="Rattei T."/>
        </authorList>
    </citation>
    <scope>NUCLEOTIDE SEQUENCE [LARGE SCALE GENOMIC DNA]</scope>
    <source>
        <strain evidence="3">DSM 18703 / CCUG 55852 / LMG 23827 / z3032</strain>
    </source>
</reference>
<reference evidence="2 3" key="1">
    <citation type="journal article" date="2010" name="J. Bacteriol.">
        <title>Complete Genome Sequence of Cronobacter turicensis LMG 23827, a foodborne pathogen causing deaths in neonates.</title>
        <authorList>
            <person name="Stephan R."/>
            <person name="Lehner A."/>
            <person name="Tischler P."/>
            <person name="Rattei T."/>
        </authorList>
    </citation>
    <scope>NUCLEOTIDE SEQUENCE [LARGE SCALE GENOMIC DNA]</scope>
    <source>
        <strain evidence="3">DSM 18703 / CCUG 55852 / LMG 23827 / z3032</strain>
    </source>
</reference>
<accession>C9Y3H3</accession>
<gene>
    <name evidence="2" type="ordered locus">Ctu_19450</name>
</gene>
<organism evidence="2 3">
    <name type="scientific">Cronobacter turicensis (strain DSM 18703 / CCUG 55852 / LMG 23827 / z3032)</name>
    <dbReference type="NCBI Taxonomy" id="693216"/>
    <lineage>
        <taxon>Bacteria</taxon>
        <taxon>Pseudomonadati</taxon>
        <taxon>Pseudomonadota</taxon>
        <taxon>Gammaproteobacteria</taxon>
        <taxon>Enterobacterales</taxon>
        <taxon>Enterobacteriaceae</taxon>
        <taxon>Cronobacter</taxon>
    </lineage>
</organism>
<dbReference type="EMBL" id="FN543093">
    <property type="protein sequence ID" value="CBA30497.1"/>
    <property type="molecule type" value="Genomic_DNA"/>
</dbReference>
<feature type="chain" id="PRO_5003003611" evidence="1">
    <location>
        <begin position="18"/>
        <end position="175"/>
    </location>
</feature>